<name>A0ABW9YM72_9GAMM</name>
<proteinExistence type="predicted"/>
<protein>
    <submittedName>
        <fullName evidence="2">RNA-directed DNA polymerase</fullName>
    </submittedName>
</protein>
<dbReference type="Proteomes" id="UP000738517">
    <property type="component" value="Unassembled WGS sequence"/>
</dbReference>
<reference evidence="2 3" key="1">
    <citation type="journal article" date="2017" name="Int. J. Syst. Evol. Microbiol.">
        <title>Photobacterium alginatilyticum sp. nov., a marine bacterium isolated from bottom seawater.</title>
        <authorList>
            <person name="Wang X."/>
            <person name="Wang Y."/>
            <person name="Yang X."/>
            <person name="Sun H."/>
            <person name="Li B."/>
            <person name="Zhang X.H."/>
        </authorList>
    </citation>
    <scope>NUCLEOTIDE SEQUENCE [LARGE SCALE GENOMIC DNA]</scope>
    <source>
        <strain evidence="2 3">P03D4</strain>
    </source>
</reference>
<dbReference type="CDD" id="cd01646">
    <property type="entry name" value="RT_Bac_retron_I"/>
    <property type="match status" value="1"/>
</dbReference>
<dbReference type="Pfam" id="PF00078">
    <property type="entry name" value="RVT_1"/>
    <property type="match status" value="1"/>
</dbReference>
<dbReference type="EMBL" id="RSEJ01000022">
    <property type="protein sequence ID" value="NBI54632.1"/>
    <property type="molecule type" value="Genomic_DNA"/>
</dbReference>
<keyword evidence="3" id="KW-1185">Reference proteome</keyword>
<organism evidence="2 3">
    <name type="scientific">Photobacterium alginatilyticum</name>
    <dbReference type="NCBI Taxonomy" id="1775171"/>
    <lineage>
        <taxon>Bacteria</taxon>
        <taxon>Pseudomonadati</taxon>
        <taxon>Pseudomonadota</taxon>
        <taxon>Gammaproteobacteria</taxon>
        <taxon>Vibrionales</taxon>
        <taxon>Vibrionaceae</taxon>
        <taxon>Photobacterium</taxon>
    </lineage>
</organism>
<evidence type="ECO:0000313" key="2">
    <source>
        <dbReference type="EMBL" id="NBI54632.1"/>
    </source>
</evidence>
<dbReference type="RefSeq" id="WP_160654836.1">
    <property type="nucleotide sequence ID" value="NZ_RSEJ01000022.1"/>
</dbReference>
<dbReference type="PROSITE" id="PS50878">
    <property type="entry name" value="RT_POL"/>
    <property type="match status" value="1"/>
</dbReference>
<keyword evidence="2" id="KW-0548">Nucleotidyltransferase</keyword>
<accession>A0ABW9YM72</accession>
<evidence type="ECO:0000313" key="3">
    <source>
        <dbReference type="Proteomes" id="UP000738517"/>
    </source>
</evidence>
<dbReference type="GO" id="GO:0003964">
    <property type="term" value="F:RNA-directed DNA polymerase activity"/>
    <property type="evidence" value="ECO:0007669"/>
    <property type="project" value="UniProtKB-KW"/>
</dbReference>
<gene>
    <name evidence="2" type="ORF">EIZ48_19120</name>
</gene>
<dbReference type="NCBIfam" id="NF041748">
    <property type="entry name" value="Drt3b"/>
    <property type="match status" value="1"/>
</dbReference>
<comment type="caution">
    <text evidence="2">The sequence shown here is derived from an EMBL/GenBank/DDBJ whole genome shotgun (WGS) entry which is preliminary data.</text>
</comment>
<keyword evidence="2" id="KW-0695">RNA-directed DNA polymerase</keyword>
<dbReference type="InterPro" id="IPR000477">
    <property type="entry name" value="RT_dom"/>
</dbReference>
<sequence length="654" mass="77348">MRKRTSKIHADNYLRALVTDTVPFETPLIFSNDGLYLNSLKFEQSCINELYSYLILNNKKPTLPFNYMIRRNNESLRKLSLVHPSSQHRMALFYKNFSDVICYFTNQSHQTIRAPKKVSSTYYKENSNFDFNKFKKNTVESLKTDFSDKHNISYYSYRGYDRIYKFYNSSEFLRLEKRYSTLWMLDISKCFDSIYTHSIAWATKEKIHVKENVSIKSTFGQQFDMLMQQANDNQTNGIVIGPEISRIFAEIIFQRIDLNVESKIYKKYGYKSSIDYKIRRYVDDSFIFANNDSVASVVFDTYSDELRKYNLHVNESKREKFHHPFLTKKSIVINEVNDEINKLTSTLYQKLYKSDSKKLVFSKINRPDKLYLNFVSKIKSICSKNNSGYDEVSSYIISSLDSRIQKIIRLTPEAISDKESQVNCKNVFGVFIDVMFYFYTVSPSISASYKLCQGSILSYRFFEEYNDVFLDSVKDKIFRNIIDVVENNNTCVDSLREHLINLEVINIVLLTADMGNNYLLPPSVIEKVFDIKNADLTYHEIISCLFYFKKHKGFSHLKSDIFKVVDKLFSNIYKIEKSSELAHLFLDCLSCPYIERKEKKKWLRSFYKLKTQQSFDDVTLNNQIDYMENNYWFVNWKEINLLNLLEKKELKTAY</sequence>
<feature type="domain" description="Reverse transcriptase" evidence="1">
    <location>
        <begin position="1"/>
        <end position="333"/>
    </location>
</feature>
<evidence type="ECO:0000259" key="1">
    <source>
        <dbReference type="PROSITE" id="PS50878"/>
    </source>
</evidence>
<keyword evidence="2" id="KW-0808">Transferase</keyword>